<evidence type="ECO:0008006" key="3">
    <source>
        <dbReference type="Google" id="ProtNLM"/>
    </source>
</evidence>
<dbReference type="GO" id="GO:0005886">
    <property type="term" value="C:plasma membrane"/>
    <property type="evidence" value="ECO:0007669"/>
    <property type="project" value="TreeGrafter"/>
</dbReference>
<gene>
    <name evidence="1" type="ORF">GUH15_24830</name>
</gene>
<dbReference type="PANTHER" id="PTHR32063">
    <property type="match status" value="1"/>
</dbReference>
<evidence type="ECO:0000313" key="1">
    <source>
        <dbReference type="EMBL" id="MBD4339219.1"/>
    </source>
</evidence>
<dbReference type="AlphaFoldDB" id="A0A8I0L617"/>
<dbReference type="SUPFAM" id="SSF82866">
    <property type="entry name" value="Multidrug efflux transporter AcrB transmembrane domain"/>
    <property type="match status" value="1"/>
</dbReference>
<proteinExistence type="predicted"/>
<feature type="non-terminal residue" evidence="1">
    <location>
        <position position="83"/>
    </location>
</feature>
<dbReference type="Pfam" id="PF00873">
    <property type="entry name" value="ACR_tran"/>
    <property type="match status" value="1"/>
</dbReference>
<accession>A0A8I0L617</accession>
<feature type="non-terminal residue" evidence="1">
    <location>
        <position position="1"/>
    </location>
</feature>
<reference evidence="1" key="1">
    <citation type="submission" date="2020-01" db="EMBL/GenBank/DDBJ databases">
        <authorList>
            <person name="Richard D."/>
        </authorList>
    </citation>
    <scope>NUCLEOTIDE SEQUENCE</scope>
    <source>
        <strain evidence="1">JP541</strain>
    </source>
</reference>
<evidence type="ECO:0000313" key="2">
    <source>
        <dbReference type="Proteomes" id="UP000653002"/>
    </source>
</evidence>
<comment type="caution">
    <text evidence="1">The sequence shown here is derived from an EMBL/GenBank/DDBJ whole genome shotgun (WGS) entry which is preliminary data.</text>
</comment>
<dbReference type="GO" id="GO:0042910">
    <property type="term" value="F:xenobiotic transmembrane transporter activity"/>
    <property type="evidence" value="ECO:0007669"/>
    <property type="project" value="TreeGrafter"/>
</dbReference>
<sequence>AGLSLGIGMLVDNSVVVIENIYRLRGRGVPAARAAVQGARQVGMSGVASTLTSVCVFLPAVFSASLIRSLMGPMSLCIGYCLM</sequence>
<name>A0A8I0L617_XANCI</name>
<protein>
    <recommendedName>
        <fullName evidence="3">Efflux RND transporter permease subunit</fullName>
    </recommendedName>
</protein>
<dbReference type="PANTHER" id="PTHR32063:SF0">
    <property type="entry name" value="SWARMING MOTILITY PROTEIN SWRC"/>
    <property type="match status" value="1"/>
</dbReference>
<dbReference type="Gene3D" id="1.20.1640.10">
    <property type="entry name" value="Multidrug efflux transporter AcrB transmembrane domain"/>
    <property type="match status" value="1"/>
</dbReference>
<dbReference type="InterPro" id="IPR001036">
    <property type="entry name" value="Acrflvin-R"/>
</dbReference>
<dbReference type="Proteomes" id="UP000653002">
    <property type="component" value="Unassembled WGS sequence"/>
</dbReference>
<dbReference type="EMBL" id="JAABFR010002168">
    <property type="protein sequence ID" value="MBD4339219.1"/>
    <property type="molecule type" value="Genomic_DNA"/>
</dbReference>
<organism evidence="1 2">
    <name type="scientific">Xanthomonas citri pv. citri</name>
    <dbReference type="NCBI Taxonomy" id="611301"/>
    <lineage>
        <taxon>Bacteria</taxon>
        <taxon>Pseudomonadati</taxon>
        <taxon>Pseudomonadota</taxon>
        <taxon>Gammaproteobacteria</taxon>
        <taxon>Lysobacterales</taxon>
        <taxon>Lysobacteraceae</taxon>
        <taxon>Xanthomonas</taxon>
    </lineage>
</organism>